<evidence type="ECO:0000313" key="3">
    <source>
        <dbReference type="Proteomes" id="UP000275846"/>
    </source>
</evidence>
<dbReference type="InterPro" id="IPR000477">
    <property type="entry name" value="RT_dom"/>
</dbReference>
<dbReference type="PANTHER" id="PTHR47027:SF26">
    <property type="entry name" value="REVERSE TRANSCRIPTASE DOMAIN-CONTAINING PROTEIN"/>
    <property type="match status" value="1"/>
</dbReference>
<evidence type="ECO:0000313" key="4">
    <source>
        <dbReference type="WBParaSite" id="SSLN_0001383501-mRNA-1"/>
    </source>
</evidence>
<proteinExistence type="predicted"/>
<dbReference type="Proteomes" id="UP000275846">
    <property type="component" value="Unassembled WGS sequence"/>
</dbReference>
<accession>A0A183TA34</accession>
<keyword evidence="3" id="KW-1185">Reference proteome</keyword>
<sequence>MPINLYTTFVELTKAFDTGGHDGRWKMMQKVKCLDIFTHRVHQLHNWLGARVTDNERASEAFAVTNGMKQGCVLAPTVFGLMLSVLLMKAYHDECPGIRITYRIYGHLLNSRYMQARTHVSTTTVHDLLFADECVPNTATEEHM</sequence>
<reference evidence="4" key="1">
    <citation type="submission" date="2016-06" db="UniProtKB">
        <authorList>
            <consortium name="WormBaseParasite"/>
        </authorList>
    </citation>
    <scope>IDENTIFICATION</scope>
</reference>
<feature type="domain" description="Reverse transcriptase" evidence="1">
    <location>
        <begin position="6"/>
        <end position="92"/>
    </location>
</feature>
<name>A0A183TA34_SCHSO</name>
<protein>
    <submittedName>
        <fullName evidence="4">Reverse transcriptase domain-containing protein</fullName>
    </submittedName>
</protein>
<dbReference type="AlphaFoldDB" id="A0A183TA34"/>
<organism evidence="4">
    <name type="scientific">Schistocephalus solidus</name>
    <name type="common">Tapeworm</name>
    <dbReference type="NCBI Taxonomy" id="70667"/>
    <lineage>
        <taxon>Eukaryota</taxon>
        <taxon>Metazoa</taxon>
        <taxon>Spiralia</taxon>
        <taxon>Lophotrochozoa</taxon>
        <taxon>Platyhelminthes</taxon>
        <taxon>Cestoda</taxon>
        <taxon>Eucestoda</taxon>
        <taxon>Diphyllobothriidea</taxon>
        <taxon>Diphyllobothriidae</taxon>
        <taxon>Schistocephalus</taxon>
    </lineage>
</organism>
<dbReference type="Pfam" id="PF00078">
    <property type="entry name" value="RVT_1"/>
    <property type="match status" value="1"/>
</dbReference>
<dbReference type="OrthoDB" id="417908at2759"/>
<dbReference type="PANTHER" id="PTHR47027">
    <property type="entry name" value="REVERSE TRANSCRIPTASE DOMAIN-CONTAINING PROTEIN"/>
    <property type="match status" value="1"/>
</dbReference>
<dbReference type="WBParaSite" id="SSLN_0001383501-mRNA-1">
    <property type="protein sequence ID" value="SSLN_0001383501-mRNA-1"/>
    <property type="gene ID" value="SSLN_0001383501"/>
</dbReference>
<dbReference type="EMBL" id="UYSU01037999">
    <property type="protein sequence ID" value="VDL99717.1"/>
    <property type="molecule type" value="Genomic_DNA"/>
</dbReference>
<evidence type="ECO:0000313" key="2">
    <source>
        <dbReference type="EMBL" id="VDL99717.1"/>
    </source>
</evidence>
<gene>
    <name evidence="2" type="ORF">SSLN_LOCUS13332</name>
</gene>
<evidence type="ECO:0000259" key="1">
    <source>
        <dbReference type="Pfam" id="PF00078"/>
    </source>
</evidence>
<reference evidence="2 3" key="2">
    <citation type="submission" date="2018-11" db="EMBL/GenBank/DDBJ databases">
        <authorList>
            <consortium name="Pathogen Informatics"/>
        </authorList>
    </citation>
    <scope>NUCLEOTIDE SEQUENCE [LARGE SCALE GENOMIC DNA]</scope>
    <source>
        <strain evidence="2 3">NST_G2</strain>
    </source>
</reference>